<proteinExistence type="predicted"/>
<sequence length="30" mass="3366">MVLPEKFVLVIGSSNIDLNIYSERFPTPGE</sequence>
<organism evidence="1">
    <name type="scientific">marine sediment metagenome</name>
    <dbReference type="NCBI Taxonomy" id="412755"/>
    <lineage>
        <taxon>unclassified sequences</taxon>
        <taxon>metagenomes</taxon>
        <taxon>ecological metagenomes</taxon>
    </lineage>
</organism>
<reference evidence="1" key="1">
    <citation type="journal article" date="2014" name="Front. Microbiol.">
        <title>High frequency of phylogenetically diverse reductive dehalogenase-homologous genes in deep subseafloor sedimentary metagenomes.</title>
        <authorList>
            <person name="Kawai M."/>
            <person name="Futagami T."/>
            <person name="Toyoda A."/>
            <person name="Takaki Y."/>
            <person name="Nishi S."/>
            <person name="Hori S."/>
            <person name="Arai W."/>
            <person name="Tsubouchi T."/>
            <person name="Morono Y."/>
            <person name="Uchiyama I."/>
            <person name="Ito T."/>
            <person name="Fujiyama A."/>
            <person name="Inagaki F."/>
            <person name="Takami H."/>
        </authorList>
    </citation>
    <scope>NUCLEOTIDE SEQUENCE</scope>
    <source>
        <strain evidence="1">Expedition CK06-06</strain>
    </source>
</reference>
<protein>
    <submittedName>
        <fullName evidence="1">Uncharacterized protein</fullName>
    </submittedName>
</protein>
<evidence type="ECO:0000313" key="1">
    <source>
        <dbReference type="EMBL" id="GAH18314.1"/>
    </source>
</evidence>
<feature type="non-terminal residue" evidence="1">
    <location>
        <position position="30"/>
    </location>
</feature>
<name>X1EMF9_9ZZZZ</name>
<comment type="caution">
    <text evidence="1">The sequence shown here is derived from an EMBL/GenBank/DDBJ whole genome shotgun (WGS) entry which is preliminary data.</text>
</comment>
<gene>
    <name evidence="1" type="ORF">S01H4_55445</name>
</gene>
<accession>X1EMF9</accession>
<dbReference type="EMBL" id="BART01032002">
    <property type="protein sequence ID" value="GAH18314.1"/>
    <property type="molecule type" value="Genomic_DNA"/>
</dbReference>
<dbReference type="AlphaFoldDB" id="X1EMF9"/>